<dbReference type="AlphaFoldDB" id="A0AAI8YP89"/>
<dbReference type="PROSITE" id="PS50181">
    <property type="entry name" value="FBOX"/>
    <property type="match status" value="1"/>
</dbReference>
<dbReference type="InterPro" id="IPR001810">
    <property type="entry name" value="F-box_dom"/>
</dbReference>
<comment type="caution">
    <text evidence="2">The sequence shown here is derived from an EMBL/GenBank/DDBJ whole genome shotgun (WGS) entry which is preliminary data.</text>
</comment>
<evidence type="ECO:0000259" key="1">
    <source>
        <dbReference type="PROSITE" id="PS50181"/>
    </source>
</evidence>
<proteinExistence type="predicted"/>
<sequence>MISPRPLVGRFARMPAVTTNMMDRLPEEVVLHILSFLENADIVHLQLVSSRYLALGRDNAVWKTESFNHSRAEALRRRQNLMSLQDARLAELRNAVTALPGGDLTAWDVSQLVGRPQGRASNDPAAEARIQRTRALANWEPGYPHERLDYYEEYIHRHAPINVGWLEVPKVQTTDKDELREATGIGMLTDQQTSANEHAVSPLDDGSVCIWNISARATTQSGGGGRLIAQSKPGLLTGRHANATSESRAVMTETGAVECVSIDSSSAKGYFAVQNLLQEVDLNTMQLVSSKEYPFPITALSETRERSAITIGTNMTIHLHDPRDPAFAAAEANSGGELIGGLVYSHATLAQPGPLSILNHDGFGADDSSIWVAGRFTSLLNYDRRFFPRLRGTIHSGARIASLSSLPYPLVPRSLDLLRNPDATVSAFQEARSATGTTILAAAEYKGKGSLELHGLPRVQSYQNRQTASASKLLSVAPHGGRIVFSDGDGHLKWVERDGFTYVRTFNINDALPGDPSGDATAHGIWSSSGSELPGQGDIVQKIMPTDRNYENTYAKSGRLDVNQNNLLLWTGDGRVGILGFGHSNPLGDEQWHDALEEQALTAEQRAGEDAERQYGMAMRRALERNADEVRFVRGLGMGFMRQ</sequence>
<dbReference type="InterPro" id="IPR036047">
    <property type="entry name" value="F-box-like_dom_sf"/>
</dbReference>
<protein>
    <recommendedName>
        <fullName evidence="1">F-box domain-containing protein</fullName>
    </recommendedName>
</protein>
<dbReference type="Pfam" id="PF12937">
    <property type="entry name" value="F-box-like"/>
    <property type="match status" value="1"/>
</dbReference>
<feature type="domain" description="F-box" evidence="1">
    <location>
        <begin position="19"/>
        <end position="65"/>
    </location>
</feature>
<evidence type="ECO:0000313" key="3">
    <source>
        <dbReference type="Proteomes" id="UP001296104"/>
    </source>
</evidence>
<dbReference type="PANTHER" id="PTHR13252:SF9">
    <property type="entry name" value="F-BOX ONLY PROTEIN 28"/>
    <property type="match status" value="1"/>
</dbReference>
<dbReference type="Proteomes" id="UP001296104">
    <property type="component" value="Unassembled WGS sequence"/>
</dbReference>
<dbReference type="InterPro" id="IPR039719">
    <property type="entry name" value="FBXO28"/>
</dbReference>
<dbReference type="SUPFAM" id="SSF81383">
    <property type="entry name" value="F-box domain"/>
    <property type="match status" value="1"/>
</dbReference>
<accession>A0AAI8YP89</accession>
<reference evidence="2" key="1">
    <citation type="submission" date="2023-11" db="EMBL/GenBank/DDBJ databases">
        <authorList>
            <person name="Alioto T."/>
            <person name="Alioto T."/>
            <person name="Gomez Garrido J."/>
        </authorList>
    </citation>
    <scope>NUCLEOTIDE SEQUENCE</scope>
</reference>
<name>A0AAI8YP89_9PEZI</name>
<dbReference type="EMBL" id="CAVMBE010000001">
    <property type="protein sequence ID" value="CAK3752063.1"/>
    <property type="molecule type" value="Genomic_DNA"/>
</dbReference>
<keyword evidence="3" id="KW-1185">Reference proteome</keyword>
<dbReference type="InterPro" id="IPR036322">
    <property type="entry name" value="WD40_repeat_dom_sf"/>
</dbReference>
<dbReference type="Gene3D" id="1.20.1280.50">
    <property type="match status" value="1"/>
</dbReference>
<organism evidence="2 3">
    <name type="scientific">Lecanosticta acicola</name>
    <dbReference type="NCBI Taxonomy" id="111012"/>
    <lineage>
        <taxon>Eukaryota</taxon>
        <taxon>Fungi</taxon>
        <taxon>Dikarya</taxon>
        <taxon>Ascomycota</taxon>
        <taxon>Pezizomycotina</taxon>
        <taxon>Dothideomycetes</taxon>
        <taxon>Dothideomycetidae</taxon>
        <taxon>Mycosphaerellales</taxon>
        <taxon>Mycosphaerellaceae</taxon>
        <taxon>Lecanosticta</taxon>
    </lineage>
</organism>
<dbReference type="GO" id="GO:0000209">
    <property type="term" value="P:protein polyubiquitination"/>
    <property type="evidence" value="ECO:0007669"/>
    <property type="project" value="TreeGrafter"/>
</dbReference>
<dbReference type="SUPFAM" id="SSF50978">
    <property type="entry name" value="WD40 repeat-like"/>
    <property type="match status" value="1"/>
</dbReference>
<evidence type="ECO:0000313" key="2">
    <source>
        <dbReference type="EMBL" id="CAK3752063.1"/>
    </source>
</evidence>
<dbReference type="PANTHER" id="PTHR13252">
    <property type="entry name" value="F-BOX ONLY PROTEIN 28"/>
    <property type="match status" value="1"/>
</dbReference>
<gene>
    <name evidence="2" type="ORF">LECACI_7A000189</name>
</gene>
<dbReference type="SMART" id="SM00256">
    <property type="entry name" value="FBOX"/>
    <property type="match status" value="1"/>
</dbReference>